<keyword evidence="4" id="KW-1185">Reference proteome</keyword>
<accession>A0AA42BAB3</accession>
<organism evidence="3 4">
    <name type="scientific">Thermalbibacter longus</name>
    <dbReference type="NCBI Taxonomy" id="2951981"/>
    <lineage>
        <taxon>Bacteria</taxon>
        <taxon>Pseudomonadati</taxon>
        <taxon>Thermomicrobiota</taxon>
        <taxon>Thermomicrobia</taxon>
        <taxon>Thermomicrobiales</taxon>
        <taxon>Thermomicrobiaceae</taxon>
        <taxon>Thermalbibacter</taxon>
    </lineage>
</organism>
<dbReference type="Pfam" id="PF13349">
    <property type="entry name" value="DUF4097"/>
    <property type="match status" value="1"/>
</dbReference>
<feature type="compositionally biased region" description="Basic and acidic residues" evidence="1">
    <location>
        <begin position="383"/>
        <end position="396"/>
    </location>
</feature>
<sequence>MKTRQRREIPASGIRRVELEADQARVAVRWADTDTIAIEHDPELELSVEPADDQLYIGAVGPAGGGVSRLQVSEQGIVVRLGDRGGISIGPQGIELEGLGLGRRRKAPVVPGVYPLALTLPRSLPELVAAVRRGALLLEGARGRVKASLDDGDLTVQGGEGQFAGATGSGDVLVEGFSGEVDVSSGSGEVALRGVAGPVTVKTGSGDVVAREGRGPLAIVVGSGDVQVIACDCPSLSIKAGSGQVSVRESTVEETTIKAGSGDISAQAWLGLGRHEYASGSGDISVALPRGLPARIEVTTRGDVESSIPLVVVGQRGPRSAFGRRLVGSVGEGSGQRAEVIVRSNQGDVRLGWLDRPAPATARPAPPPPPPPPPETGGGATPARREATTTADDEARAILEALAQGEITVEEAQFLLDRLLR</sequence>
<dbReference type="InterPro" id="IPR025164">
    <property type="entry name" value="Toastrack_DUF4097"/>
</dbReference>
<reference evidence="3" key="1">
    <citation type="submission" date="2022-06" db="EMBL/GenBank/DDBJ databases">
        <title>CFH 74404 Thermomicrobiaceae sp.</title>
        <authorList>
            <person name="Ming H."/>
            <person name="Li W.-J."/>
            <person name="Zhao Z."/>
        </authorList>
    </citation>
    <scope>NUCLEOTIDE SEQUENCE</scope>
    <source>
        <strain evidence="3">CFH 74404</strain>
    </source>
</reference>
<evidence type="ECO:0000256" key="1">
    <source>
        <dbReference type="SAM" id="MobiDB-lite"/>
    </source>
</evidence>
<evidence type="ECO:0000313" key="4">
    <source>
        <dbReference type="Proteomes" id="UP001165306"/>
    </source>
</evidence>
<name>A0AA42BAB3_9BACT</name>
<feature type="domain" description="DUF4097" evidence="2">
    <location>
        <begin position="221"/>
        <end position="309"/>
    </location>
</feature>
<feature type="compositionally biased region" description="Pro residues" evidence="1">
    <location>
        <begin position="364"/>
        <end position="375"/>
    </location>
</feature>
<comment type="caution">
    <text evidence="3">The sequence shown here is derived from an EMBL/GenBank/DDBJ whole genome shotgun (WGS) entry which is preliminary data.</text>
</comment>
<evidence type="ECO:0000313" key="3">
    <source>
        <dbReference type="EMBL" id="MCM8749507.1"/>
    </source>
</evidence>
<dbReference type="Gene3D" id="2.160.20.120">
    <property type="match status" value="1"/>
</dbReference>
<evidence type="ECO:0000259" key="2">
    <source>
        <dbReference type="Pfam" id="PF13349"/>
    </source>
</evidence>
<dbReference type="RefSeq" id="WP_284057290.1">
    <property type="nucleotide sequence ID" value="NZ_JAMSLR010000006.1"/>
</dbReference>
<gene>
    <name evidence="3" type="ORF">NET02_10140</name>
</gene>
<feature type="region of interest" description="Disordered" evidence="1">
    <location>
        <begin position="356"/>
        <end position="396"/>
    </location>
</feature>
<protein>
    <submittedName>
        <fullName evidence="3">DUF4097 domain-containing protein</fullName>
    </submittedName>
</protein>
<dbReference type="EMBL" id="JAMSLR010000006">
    <property type="protein sequence ID" value="MCM8749507.1"/>
    <property type="molecule type" value="Genomic_DNA"/>
</dbReference>
<proteinExistence type="predicted"/>
<dbReference type="Proteomes" id="UP001165306">
    <property type="component" value="Unassembled WGS sequence"/>
</dbReference>
<dbReference type="AlphaFoldDB" id="A0AA42BAB3"/>